<protein>
    <submittedName>
        <fullName evidence="2">NAD-dependent epimerase/dehydratase family protein</fullName>
    </submittedName>
</protein>
<dbReference type="GO" id="GO:0005737">
    <property type="term" value="C:cytoplasm"/>
    <property type="evidence" value="ECO:0007669"/>
    <property type="project" value="TreeGrafter"/>
</dbReference>
<dbReference type="PANTHER" id="PTHR48079:SF6">
    <property type="entry name" value="NAD(P)-BINDING DOMAIN-CONTAINING PROTEIN-RELATED"/>
    <property type="match status" value="1"/>
</dbReference>
<reference evidence="2" key="1">
    <citation type="journal article" date="2020" name="mSystems">
        <title>Genome- and Community-Level Interaction Insights into Carbon Utilization and Element Cycling Functions of Hydrothermarchaeota in Hydrothermal Sediment.</title>
        <authorList>
            <person name="Zhou Z."/>
            <person name="Liu Y."/>
            <person name="Xu W."/>
            <person name="Pan J."/>
            <person name="Luo Z.H."/>
            <person name="Li M."/>
        </authorList>
    </citation>
    <scope>NUCLEOTIDE SEQUENCE [LARGE SCALE GENOMIC DNA]</scope>
    <source>
        <strain evidence="2">SpSt-488</strain>
    </source>
</reference>
<feature type="domain" description="NAD-dependent epimerase/dehydratase" evidence="1">
    <location>
        <begin position="9"/>
        <end position="229"/>
    </location>
</feature>
<dbReference type="Pfam" id="PF01370">
    <property type="entry name" value="Epimerase"/>
    <property type="match status" value="1"/>
</dbReference>
<dbReference type="EMBL" id="DSUT01000168">
    <property type="protein sequence ID" value="HGK28865.1"/>
    <property type="molecule type" value="Genomic_DNA"/>
</dbReference>
<dbReference type="InterPro" id="IPR036291">
    <property type="entry name" value="NAD(P)-bd_dom_sf"/>
</dbReference>
<dbReference type="InterPro" id="IPR001509">
    <property type="entry name" value="Epimerase_deHydtase"/>
</dbReference>
<accession>A0A7C4CC64</accession>
<dbReference type="Gene3D" id="3.40.50.720">
    <property type="entry name" value="NAD(P)-binding Rossmann-like Domain"/>
    <property type="match status" value="1"/>
</dbReference>
<comment type="caution">
    <text evidence="2">The sequence shown here is derived from an EMBL/GenBank/DDBJ whole genome shotgun (WGS) entry which is preliminary data.</text>
</comment>
<proteinExistence type="predicted"/>
<dbReference type="SUPFAM" id="SSF51735">
    <property type="entry name" value="NAD(P)-binding Rossmann-fold domains"/>
    <property type="match status" value="1"/>
</dbReference>
<dbReference type="GO" id="GO:0004029">
    <property type="term" value="F:aldehyde dehydrogenase (NAD+) activity"/>
    <property type="evidence" value="ECO:0007669"/>
    <property type="project" value="TreeGrafter"/>
</dbReference>
<dbReference type="AlphaFoldDB" id="A0A7C4CC64"/>
<gene>
    <name evidence="2" type="ORF">ENS41_07985</name>
</gene>
<evidence type="ECO:0000313" key="2">
    <source>
        <dbReference type="EMBL" id="HGK28865.1"/>
    </source>
</evidence>
<name>A0A7C4CC64_UNCW3</name>
<dbReference type="PANTHER" id="PTHR48079">
    <property type="entry name" value="PROTEIN YEEZ"/>
    <property type="match status" value="1"/>
</dbReference>
<sequence>MTAGADRVALVTGANGFIGSNVCRGLLEHGFRVIGTVRRESNLSLLDSLDIELLTLDLRRRREIRLPAELEFIVHAAAPVSDSAGDAECRAGIFDATRNLAEAALARSAKLRRFVYISTALVLGYCREAISPSRPGRSAAHIPYVRYKQQTENLLLHLHRNRGLPVVVLRPADVYGEFDRTSIIPMCRSLERGIPLLVGRGCARLAYCHIGTLVRAVIRACTADDAIGRCYTVANLTTPSWREFFGLLGAGLGRAPRRPVPAGLAFGLTVVSELLHRIVPLARPPLTRYRFRRATADTTYAVAADARSLGFSPDEDIADQLLTAARWFRRHCTQQQ</sequence>
<organism evidence="2">
    <name type="scientific">candidate division WOR-3 bacterium</name>
    <dbReference type="NCBI Taxonomy" id="2052148"/>
    <lineage>
        <taxon>Bacteria</taxon>
        <taxon>Bacteria division WOR-3</taxon>
    </lineage>
</organism>
<dbReference type="InterPro" id="IPR051783">
    <property type="entry name" value="NAD(P)-dependent_oxidoreduct"/>
</dbReference>
<evidence type="ECO:0000259" key="1">
    <source>
        <dbReference type="Pfam" id="PF01370"/>
    </source>
</evidence>